<dbReference type="OrthoDB" id="294702at2759"/>
<comment type="similarity">
    <text evidence="1">Belongs to the peptidase S33 family. ABHD4/ABHD5 subfamily.</text>
</comment>
<dbReference type="SUPFAM" id="SSF53474">
    <property type="entry name" value="alpha/beta-Hydrolases"/>
    <property type="match status" value="1"/>
</dbReference>
<feature type="non-terminal residue" evidence="3">
    <location>
        <position position="1"/>
    </location>
</feature>
<reference evidence="3 4" key="1">
    <citation type="submission" date="2018-05" db="EMBL/GenBank/DDBJ databases">
        <title>Draft genome sequence of Scytalidium lignicola DSM 105466, a ubiquitous saprotrophic fungus.</title>
        <authorList>
            <person name="Buettner E."/>
            <person name="Gebauer A.M."/>
            <person name="Hofrichter M."/>
            <person name="Liers C."/>
            <person name="Kellner H."/>
        </authorList>
    </citation>
    <scope>NUCLEOTIDE SEQUENCE [LARGE SCALE GENOMIC DNA]</scope>
    <source>
        <strain evidence="3 4">DSM 105466</strain>
    </source>
</reference>
<proteinExistence type="inferred from homology"/>
<gene>
    <name evidence="3" type="ORF">B7463_g10488</name>
</gene>
<evidence type="ECO:0000259" key="2">
    <source>
        <dbReference type="Pfam" id="PF00561"/>
    </source>
</evidence>
<dbReference type="Proteomes" id="UP000258309">
    <property type="component" value="Unassembled WGS sequence"/>
</dbReference>
<dbReference type="InterPro" id="IPR029058">
    <property type="entry name" value="AB_hydrolase_fold"/>
</dbReference>
<protein>
    <recommendedName>
        <fullName evidence="2">AB hydrolase-1 domain-containing protein</fullName>
    </recommendedName>
</protein>
<comment type="caution">
    <text evidence="3">The sequence shown here is derived from an EMBL/GenBank/DDBJ whole genome shotgun (WGS) entry which is preliminary data.</text>
</comment>
<name>A0A3E2GXY5_SCYLI</name>
<keyword evidence="4" id="KW-1185">Reference proteome</keyword>
<dbReference type="PANTHER" id="PTHR42886:SF29">
    <property type="entry name" value="PUMMELIG, ISOFORM A"/>
    <property type="match status" value="1"/>
</dbReference>
<dbReference type="Gene3D" id="3.40.50.1820">
    <property type="entry name" value="alpha/beta hydrolase"/>
    <property type="match status" value="1"/>
</dbReference>
<evidence type="ECO:0000313" key="4">
    <source>
        <dbReference type="Proteomes" id="UP000258309"/>
    </source>
</evidence>
<dbReference type="OMA" id="DRPGMGN"/>
<dbReference type="STRING" id="5539.A0A3E2GXY5"/>
<dbReference type="PANTHER" id="PTHR42886">
    <property type="entry name" value="RE40534P-RELATED"/>
    <property type="match status" value="1"/>
</dbReference>
<dbReference type="Pfam" id="PF00561">
    <property type="entry name" value="Abhydrolase_1"/>
    <property type="match status" value="1"/>
</dbReference>
<sequence>MQSLSEEEKYVREYLSKIKFHRKFTVPANNSRGPLAVSYAIAGIEDGDDVPTILFCGGMFGSRWQAAYLNWLAEKEGVRVLFLDRPGFGASTPVPLQDRISTFLEASALLLSRLKIPHVAVASHSAGTMYSLNFLSAYPDLLYPKYATLTLLAPWVHPSNSSVSLLHAASLLPNPLLNHWNGLMGFIINSINPKLDSSGGAITGFSSMFKFPSSKQKTEQTKKEEDEKVMKGYGVSKDVKKELDKLIFKYAFAEQSVGANEEARLCLKSQGSNWAAWEDCEGLVERTKQVWEERSTGPDGEIVEEKRLSVTVNFSEEDFMIGAKGKKYFEQLWAQENCGKGVVVEMTQEKGTNHDSLADASNGAIRALFQRAKTAWQNNK</sequence>
<dbReference type="EMBL" id="NCSJ02000300">
    <property type="protein sequence ID" value="RFU25852.1"/>
    <property type="molecule type" value="Genomic_DNA"/>
</dbReference>
<feature type="non-terminal residue" evidence="3">
    <location>
        <position position="380"/>
    </location>
</feature>
<feature type="domain" description="AB hydrolase-1" evidence="2">
    <location>
        <begin position="51"/>
        <end position="141"/>
    </location>
</feature>
<evidence type="ECO:0000256" key="1">
    <source>
        <dbReference type="ARBA" id="ARBA00038097"/>
    </source>
</evidence>
<dbReference type="AlphaFoldDB" id="A0A3E2GXY5"/>
<dbReference type="InterPro" id="IPR000073">
    <property type="entry name" value="AB_hydrolase_1"/>
</dbReference>
<organism evidence="3 4">
    <name type="scientific">Scytalidium lignicola</name>
    <name type="common">Hyphomycete</name>
    <dbReference type="NCBI Taxonomy" id="5539"/>
    <lineage>
        <taxon>Eukaryota</taxon>
        <taxon>Fungi</taxon>
        <taxon>Dikarya</taxon>
        <taxon>Ascomycota</taxon>
        <taxon>Pezizomycotina</taxon>
        <taxon>Leotiomycetes</taxon>
        <taxon>Leotiomycetes incertae sedis</taxon>
        <taxon>Scytalidium</taxon>
    </lineage>
</organism>
<accession>A0A3E2GXY5</accession>
<evidence type="ECO:0000313" key="3">
    <source>
        <dbReference type="EMBL" id="RFU25852.1"/>
    </source>
</evidence>